<name>X1LHW2_9ZZZZ</name>
<comment type="caution">
    <text evidence="2">The sequence shown here is derived from an EMBL/GenBank/DDBJ whole genome shotgun (WGS) entry which is preliminary data.</text>
</comment>
<feature type="transmembrane region" description="Helical" evidence="1">
    <location>
        <begin position="110"/>
        <end position="128"/>
    </location>
</feature>
<feature type="transmembrane region" description="Helical" evidence="1">
    <location>
        <begin position="6"/>
        <end position="26"/>
    </location>
</feature>
<sequence>MFLRTVLLPIIILIFWGLGSVIMMQLGNIVGGVYSSVDGIIEWAVETQEDLARNYYGGIGYGNVFDIGEFDASFSGILSKAQPALIAGLYRPFLWEAQNPVMLIAGIENFAMLLLSLYVLLLACVAIFKTGPGYMLRTMFDNSLIVFSFVFAITFAFSVGLATANFGALVRY</sequence>
<reference evidence="2" key="1">
    <citation type="journal article" date="2014" name="Front. Microbiol.">
        <title>High frequency of phylogenetically diverse reductive dehalogenase-homologous genes in deep subseafloor sedimentary metagenomes.</title>
        <authorList>
            <person name="Kawai M."/>
            <person name="Futagami T."/>
            <person name="Toyoda A."/>
            <person name="Takaki Y."/>
            <person name="Nishi S."/>
            <person name="Hori S."/>
            <person name="Arai W."/>
            <person name="Tsubouchi T."/>
            <person name="Morono Y."/>
            <person name="Uchiyama I."/>
            <person name="Ito T."/>
            <person name="Fujiyama A."/>
            <person name="Inagaki F."/>
            <person name="Takami H."/>
        </authorList>
    </citation>
    <scope>NUCLEOTIDE SEQUENCE</scope>
    <source>
        <strain evidence="2">Expedition CK06-06</strain>
    </source>
</reference>
<organism evidence="2">
    <name type="scientific">marine sediment metagenome</name>
    <dbReference type="NCBI Taxonomy" id="412755"/>
    <lineage>
        <taxon>unclassified sequences</taxon>
        <taxon>metagenomes</taxon>
        <taxon>ecological metagenomes</taxon>
    </lineage>
</organism>
<keyword evidence="1" id="KW-0472">Membrane</keyword>
<feature type="non-terminal residue" evidence="2">
    <location>
        <position position="172"/>
    </location>
</feature>
<keyword evidence="1" id="KW-1133">Transmembrane helix</keyword>
<accession>X1LHW2</accession>
<evidence type="ECO:0000313" key="2">
    <source>
        <dbReference type="EMBL" id="GAI18927.1"/>
    </source>
</evidence>
<protein>
    <submittedName>
        <fullName evidence="2">Uncharacterized protein</fullName>
    </submittedName>
</protein>
<evidence type="ECO:0000256" key="1">
    <source>
        <dbReference type="SAM" id="Phobius"/>
    </source>
</evidence>
<gene>
    <name evidence="2" type="ORF">S06H3_32929</name>
</gene>
<dbReference type="EMBL" id="BARV01019614">
    <property type="protein sequence ID" value="GAI18927.1"/>
    <property type="molecule type" value="Genomic_DNA"/>
</dbReference>
<keyword evidence="1" id="KW-0812">Transmembrane</keyword>
<proteinExistence type="predicted"/>
<dbReference type="AlphaFoldDB" id="X1LHW2"/>
<feature type="transmembrane region" description="Helical" evidence="1">
    <location>
        <begin position="144"/>
        <end position="170"/>
    </location>
</feature>